<feature type="transmembrane region" description="Helical" evidence="1">
    <location>
        <begin position="93"/>
        <end position="110"/>
    </location>
</feature>
<sequence length="131" mass="13978">VQGQQGNIGYFNNLEPDTRNITDGMTCTTKSTTVIGYEGCDLLAVFDKLHSDAFPDSGLGSLKHTQRLHFFQDDSFGVRSASKRVSLQSCTQMCLLVLLVVPFLLAAVVAELSSCTETTALACGPGPDMAA</sequence>
<dbReference type="Proteomes" id="UP000694569">
    <property type="component" value="Unplaced"/>
</dbReference>
<dbReference type="AlphaFoldDB" id="A0A8C5LMY4"/>
<evidence type="ECO:0000313" key="3">
    <source>
        <dbReference type="Proteomes" id="UP000694569"/>
    </source>
</evidence>
<organism evidence="2 3">
    <name type="scientific">Leptobrachium leishanense</name>
    <name type="common">Leishan spiny toad</name>
    <dbReference type="NCBI Taxonomy" id="445787"/>
    <lineage>
        <taxon>Eukaryota</taxon>
        <taxon>Metazoa</taxon>
        <taxon>Chordata</taxon>
        <taxon>Craniata</taxon>
        <taxon>Vertebrata</taxon>
        <taxon>Euteleostomi</taxon>
        <taxon>Amphibia</taxon>
        <taxon>Batrachia</taxon>
        <taxon>Anura</taxon>
        <taxon>Pelobatoidea</taxon>
        <taxon>Megophryidae</taxon>
        <taxon>Leptobrachium</taxon>
    </lineage>
</organism>
<keyword evidence="1" id="KW-0472">Membrane</keyword>
<proteinExistence type="predicted"/>
<dbReference type="OrthoDB" id="9591445at2759"/>
<keyword evidence="1" id="KW-1133">Transmembrane helix</keyword>
<reference evidence="2" key="2">
    <citation type="submission" date="2025-09" db="UniProtKB">
        <authorList>
            <consortium name="Ensembl"/>
        </authorList>
    </citation>
    <scope>IDENTIFICATION</scope>
</reference>
<dbReference type="GeneTree" id="ENSGT01150000287340"/>
<reference evidence="2" key="1">
    <citation type="submission" date="2025-08" db="UniProtKB">
        <authorList>
            <consortium name="Ensembl"/>
        </authorList>
    </citation>
    <scope>IDENTIFICATION</scope>
</reference>
<accession>A0A8C5LMY4</accession>
<keyword evidence="1" id="KW-0812">Transmembrane</keyword>
<evidence type="ECO:0000256" key="1">
    <source>
        <dbReference type="SAM" id="Phobius"/>
    </source>
</evidence>
<dbReference type="Ensembl" id="ENSLLET00000002736.1">
    <property type="protein sequence ID" value="ENSLLEP00000002620.1"/>
    <property type="gene ID" value="ENSLLEG00000001707.1"/>
</dbReference>
<name>A0A8C5LMY4_9ANUR</name>
<keyword evidence="3" id="KW-1185">Reference proteome</keyword>
<evidence type="ECO:0000313" key="2">
    <source>
        <dbReference type="Ensembl" id="ENSLLEP00000002620.1"/>
    </source>
</evidence>
<protein>
    <submittedName>
        <fullName evidence="2">Uncharacterized protein</fullName>
    </submittedName>
</protein>